<dbReference type="EMBL" id="JAMGBA010000003">
    <property type="protein sequence ID" value="MCL6699595.1"/>
    <property type="molecule type" value="Genomic_DNA"/>
</dbReference>
<evidence type="ECO:0000259" key="2">
    <source>
        <dbReference type="Pfam" id="PF23666"/>
    </source>
</evidence>
<dbReference type="Pfam" id="PF13550">
    <property type="entry name" value="Phage-tail_3"/>
    <property type="match status" value="1"/>
</dbReference>
<dbReference type="RefSeq" id="WP_249905048.1">
    <property type="nucleotide sequence ID" value="NZ_JAMGBA010000003.1"/>
</dbReference>
<proteinExistence type="predicted"/>
<feature type="domain" description="Rcc01698-like C-terminal" evidence="2">
    <location>
        <begin position="298"/>
        <end position="392"/>
    </location>
</feature>
<dbReference type="Pfam" id="PF23666">
    <property type="entry name" value="Rcc01698_C"/>
    <property type="match status" value="1"/>
</dbReference>
<organism evidence="3 4">
    <name type="scientific">Sphingomonas caseinilyticus</name>
    <dbReference type="NCBI Taxonomy" id="2908205"/>
    <lineage>
        <taxon>Bacteria</taxon>
        <taxon>Pseudomonadati</taxon>
        <taxon>Pseudomonadota</taxon>
        <taxon>Alphaproteobacteria</taxon>
        <taxon>Sphingomonadales</taxon>
        <taxon>Sphingomonadaceae</taxon>
        <taxon>Sphingomonas</taxon>
    </lineage>
</organism>
<dbReference type="InterPro" id="IPR056490">
    <property type="entry name" value="Rcc01698_C"/>
</dbReference>
<dbReference type="Proteomes" id="UP001203410">
    <property type="component" value="Unassembled WGS sequence"/>
</dbReference>
<name>A0ABT0RX64_9SPHN</name>
<keyword evidence="4" id="KW-1185">Reference proteome</keyword>
<reference evidence="3 4" key="1">
    <citation type="submission" date="2022-05" db="EMBL/GenBank/DDBJ databases">
        <authorList>
            <person name="Jo J.-H."/>
            <person name="Im W.-T."/>
        </authorList>
    </citation>
    <scope>NUCLEOTIDE SEQUENCE [LARGE SCALE GENOMIC DNA]</scope>
    <source>
        <strain evidence="3 4">NSE70-1</strain>
    </source>
</reference>
<gene>
    <name evidence="3" type="ORF">LZ496_12485</name>
</gene>
<feature type="domain" description="Tip attachment protein J" evidence="1">
    <location>
        <begin position="50"/>
        <end position="204"/>
    </location>
</feature>
<sequence>MGWLFGRMMTFEVEADEAPVSTAEVVADATGGLIELGEGRAIVGYAAHGSSIADAIRPLVEHDGLPLAERDGKLSGAAASEPVQLDANELGCDADGRDRPCVERLRRGDSSLPASQCIIYHDADRDFQAGQMRASSGGGGAVEERIEIPAVLVAAEAKQWAEQRLARKWQAASGVRLRLPPSRMEMKPGDQIRLPGSTRSMVVTSAEIDGMAVVIEAEAGAAEVAGLPADPGRTVPDRDEPIGRSEMALIELPAMGDLPEARPTLFAAASSGGRWKPVPVELWSGQQPRPGLALGRRAVLGTATTMLDHRMPLTLDLLSSVTVRLAYSDQLLLNADEDALTAGANLAMVGDELIQFGRAERLEHGRYRLSRLLRGRRGTEWAGANHRVGERFCLIDSTALAAIDLPSGTAGAVLRAVAHGIGDVAPLPEAQRMVSGEAIRPPSVCHLRARRDGESVRISWVRRSHQGWSWNDGVGVPADPFSEHYLVNIIGPEGELSLESDRPEVILNASALHADAGQPIEIEIRTVGPMALSRPRGVSITL</sequence>
<dbReference type="InterPro" id="IPR032876">
    <property type="entry name" value="J_dom"/>
</dbReference>
<protein>
    <submittedName>
        <fullName evidence="3">Phage tail protein</fullName>
    </submittedName>
</protein>
<evidence type="ECO:0000313" key="3">
    <source>
        <dbReference type="EMBL" id="MCL6699595.1"/>
    </source>
</evidence>
<evidence type="ECO:0000313" key="4">
    <source>
        <dbReference type="Proteomes" id="UP001203410"/>
    </source>
</evidence>
<accession>A0ABT0RX64</accession>
<evidence type="ECO:0000259" key="1">
    <source>
        <dbReference type="Pfam" id="PF13550"/>
    </source>
</evidence>
<comment type="caution">
    <text evidence="3">The sequence shown here is derived from an EMBL/GenBank/DDBJ whole genome shotgun (WGS) entry which is preliminary data.</text>
</comment>